<accession>A0ABU8NUG1</accession>
<sequence length="339" mass="37776">MKKIIFVLLIGYSLLTSCRNGDVEFPDYKFTTVYFANQYPVRTIVLGTSYVSDNTLDNAHQCIIYATMGGVYSNKQDRTLDVIVDNSLCNNLTLESATGDQVLPMPSNYYSLPSDMTVTIPSGSMMGEIKIQLTDAFFADPLAAKTTYVIPLKITKVANADSILSGVAASGSGRNRLIGTDWSTPPKDYILFAVKYKNPWDAIYLRRGIEKSPDTTVVYHQKYVEYDQIVSSVATKSMDEVLISLRGKAKGNLDLPFQLVLKFDNNGNSTLTNPAAVNYTVTGKGKYVKNGDMWGDKKRDVLYLDYQVKLGASTHVFADTLVMRDRAESFQLFTPYYNK</sequence>
<dbReference type="Pfam" id="PF18620">
    <property type="entry name" value="DUF5627"/>
    <property type="match status" value="1"/>
</dbReference>
<feature type="domain" description="DUF5627" evidence="2">
    <location>
        <begin position="199"/>
        <end position="326"/>
    </location>
</feature>
<proteinExistence type="predicted"/>
<evidence type="ECO:0000259" key="2">
    <source>
        <dbReference type="Pfam" id="PF18620"/>
    </source>
</evidence>
<dbReference type="Gene3D" id="2.40.128.420">
    <property type="match status" value="1"/>
</dbReference>
<keyword evidence="4" id="KW-1185">Reference proteome</keyword>
<evidence type="ECO:0000313" key="4">
    <source>
        <dbReference type="Proteomes" id="UP001378956"/>
    </source>
</evidence>
<evidence type="ECO:0000259" key="1">
    <source>
        <dbReference type="Pfam" id="PF08522"/>
    </source>
</evidence>
<comment type="caution">
    <text evidence="3">The sequence shown here is derived from an EMBL/GenBank/DDBJ whole genome shotgun (WGS) entry which is preliminary data.</text>
</comment>
<dbReference type="PROSITE" id="PS51257">
    <property type="entry name" value="PROKAR_LIPOPROTEIN"/>
    <property type="match status" value="1"/>
</dbReference>
<dbReference type="InterPro" id="IPR040580">
    <property type="entry name" value="DUF5627"/>
</dbReference>
<dbReference type="InterPro" id="IPR013728">
    <property type="entry name" value="BT_3987-like_N"/>
</dbReference>
<dbReference type="Gene3D" id="2.60.40.1740">
    <property type="entry name" value="hypothetical protein (bacova_03559)"/>
    <property type="match status" value="1"/>
</dbReference>
<feature type="domain" description="BT-3987-like N-terminal" evidence="1">
    <location>
        <begin position="31"/>
        <end position="160"/>
    </location>
</feature>
<dbReference type="Proteomes" id="UP001378956">
    <property type="component" value="Unassembled WGS sequence"/>
</dbReference>
<gene>
    <name evidence="3" type="ORF">WAE58_21915</name>
</gene>
<organism evidence="3 4">
    <name type="scientific">Pedobacter panaciterrae</name>
    <dbReference type="NCBI Taxonomy" id="363849"/>
    <lineage>
        <taxon>Bacteria</taxon>
        <taxon>Pseudomonadati</taxon>
        <taxon>Bacteroidota</taxon>
        <taxon>Sphingobacteriia</taxon>
        <taxon>Sphingobacteriales</taxon>
        <taxon>Sphingobacteriaceae</taxon>
        <taxon>Pedobacter</taxon>
    </lineage>
</organism>
<evidence type="ECO:0000313" key="3">
    <source>
        <dbReference type="EMBL" id="MEJ2905117.1"/>
    </source>
</evidence>
<protein>
    <submittedName>
        <fullName evidence="3">DUF5627 domain-containing protein</fullName>
    </submittedName>
</protein>
<dbReference type="RefSeq" id="WP_337717651.1">
    <property type="nucleotide sequence ID" value="NZ_JBBEUB010000009.1"/>
</dbReference>
<name>A0ABU8NUG1_9SPHI</name>
<dbReference type="Pfam" id="PF08522">
    <property type="entry name" value="BT_3987-like_N"/>
    <property type="match status" value="1"/>
</dbReference>
<reference evidence="3 4" key="1">
    <citation type="submission" date="2024-03" db="EMBL/GenBank/DDBJ databases">
        <title>Sequence of Lycoming College Course Isolates.</title>
        <authorList>
            <person name="Plotts O."/>
            <person name="Newman J."/>
        </authorList>
    </citation>
    <scope>NUCLEOTIDE SEQUENCE [LARGE SCALE GENOMIC DNA]</scope>
    <source>
        <strain evidence="3 4">CJB-3</strain>
    </source>
</reference>
<dbReference type="EMBL" id="JBBEUB010000009">
    <property type="protein sequence ID" value="MEJ2905117.1"/>
    <property type="molecule type" value="Genomic_DNA"/>
</dbReference>